<dbReference type="EMBL" id="JAGSPJ010000001">
    <property type="protein sequence ID" value="MBR7799296.1"/>
    <property type="molecule type" value="Genomic_DNA"/>
</dbReference>
<protein>
    <submittedName>
        <fullName evidence="1">Transporter substrate-binding domain-containing protein</fullName>
    </submittedName>
</protein>
<name>A0A941E0V2_9BURK</name>
<reference evidence="1" key="1">
    <citation type="submission" date="2021-04" db="EMBL/GenBank/DDBJ databases">
        <title>novel species isolated from subtropical streams in China.</title>
        <authorList>
            <person name="Lu H."/>
        </authorList>
    </citation>
    <scope>NUCLEOTIDE SEQUENCE</scope>
    <source>
        <strain evidence="1">FT137W</strain>
    </source>
</reference>
<keyword evidence="2" id="KW-1185">Reference proteome</keyword>
<dbReference type="Proteomes" id="UP000678545">
    <property type="component" value="Unassembled WGS sequence"/>
</dbReference>
<evidence type="ECO:0000313" key="1">
    <source>
        <dbReference type="EMBL" id="MBR7799296.1"/>
    </source>
</evidence>
<sequence length="248" mass="28626">MFLFAQVSQANDGRGVKLFLPENLDVKGIQIPITPQIESVLRYIQRETKIKFSIVYLPWKRAQIEVKQGNGILYGFSKSTERLESYRFSVPVITLNIWAISYGPNSGNLAELNDLKGKIVISSLGISHGIEFERARNQLFVVQEDFLTIQERFKKLIAQKNSVMLIPVRQELSREQAEEVLHRQTITEFNDPDFSGRKFNISQNPMFYDTIHFASSKNHFQDVMNKIDLAIQRGMKNGSLPKVLREYR</sequence>
<comment type="caution">
    <text evidence="1">The sequence shown here is derived from an EMBL/GenBank/DDBJ whole genome shotgun (WGS) entry which is preliminary data.</text>
</comment>
<organism evidence="1 2">
    <name type="scientific">Undibacterium fentianense</name>
    <dbReference type="NCBI Taxonomy" id="2828728"/>
    <lineage>
        <taxon>Bacteria</taxon>
        <taxon>Pseudomonadati</taxon>
        <taxon>Pseudomonadota</taxon>
        <taxon>Betaproteobacteria</taxon>
        <taxon>Burkholderiales</taxon>
        <taxon>Oxalobacteraceae</taxon>
        <taxon>Undibacterium</taxon>
    </lineage>
</organism>
<dbReference type="SUPFAM" id="SSF53850">
    <property type="entry name" value="Periplasmic binding protein-like II"/>
    <property type="match status" value="1"/>
</dbReference>
<accession>A0A941E0V2</accession>
<gene>
    <name evidence="1" type="ORF">KDM90_04720</name>
</gene>
<dbReference type="Gene3D" id="3.40.190.10">
    <property type="entry name" value="Periplasmic binding protein-like II"/>
    <property type="match status" value="2"/>
</dbReference>
<dbReference type="AlphaFoldDB" id="A0A941E0V2"/>
<proteinExistence type="predicted"/>
<dbReference type="RefSeq" id="WP_212674390.1">
    <property type="nucleotide sequence ID" value="NZ_JAGSPJ010000001.1"/>
</dbReference>
<evidence type="ECO:0000313" key="2">
    <source>
        <dbReference type="Proteomes" id="UP000678545"/>
    </source>
</evidence>